<proteinExistence type="predicted"/>
<feature type="transmembrane region" description="Helical" evidence="1">
    <location>
        <begin position="61"/>
        <end position="87"/>
    </location>
</feature>
<dbReference type="Gene3D" id="3.30.750.24">
    <property type="entry name" value="STAS domain"/>
    <property type="match status" value="1"/>
</dbReference>
<dbReference type="PANTHER" id="PTHR31558">
    <property type="entry name" value="CW14 PROTEIN"/>
    <property type="match status" value="1"/>
</dbReference>
<dbReference type="Gramene" id="ONI25747">
    <property type="protein sequence ID" value="ONI25747"/>
    <property type="gene ID" value="PRUPE_2G317900"/>
</dbReference>
<dbReference type="Proteomes" id="UP000006882">
    <property type="component" value="Chromosome G2"/>
</dbReference>
<evidence type="ECO:0000259" key="2">
    <source>
        <dbReference type="PROSITE" id="PS50801"/>
    </source>
</evidence>
<keyword evidence="4" id="KW-1185">Reference proteome</keyword>
<dbReference type="PROSITE" id="PS50801">
    <property type="entry name" value="STAS"/>
    <property type="match status" value="1"/>
</dbReference>
<organism evidence="3 4">
    <name type="scientific">Prunus persica</name>
    <name type="common">Peach</name>
    <name type="synonym">Amygdalus persica</name>
    <dbReference type="NCBI Taxonomy" id="3760"/>
    <lineage>
        <taxon>Eukaryota</taxon>
        <taxon>Viridiplantae</taxon>
        <taxon>Streptophyta</taxon>
        <taxon>Embryophyta</taxon>
        <taxon>Tracheophyta</taxon>
        <taxon>Spermatophyta</taxon>
        <taxon>Magnoliopsida</taxon>
        <taxon>eudicotyledons</taxon>
        <taxon>Gunneridae</taxon>
        <taxon>Pentapetalae</taxon>
        <taxon>rosids</taxon>
        <taxon>fabids</taxon>
        <taxon>Rosales</taxon>
        <taxon>Rosaceae</taxon>
        <taxon>Amygdaloideae</taxon>
        <taxon>Amygdaleae</taxon>
        <taxon>Prunus</taxon>
    </lineage>
</organism>
<sequence length="596" mass="67748">MCEQKDRVTALTPMDDIVEISLGEYTDIETHSRALLVVLDFEVAIHLWKVDKFDFVVCMSAYINVVFGSVEIGLVFAVAISVIRVLLFVARPRTFVRGNIPNSMVYRNVEQYPNASNVPGILILEIDAPIYFANTNYLRESEFVRVDFGNDATTTHRRSKVSNSTFHLNQLQWHHSQYDSNVIFQEEAWFDSVSILESDSDDDFISIHGDGFPLASNPVGNISCGQVLQHERSARFVDNGCKYEEYQSYMKIDGGKSDKITGRDERRESNRFSLINTQGYELSHLGKTNEVCSKRKNILDHSYGSFKGLTEDGRDSNEKIQDNALKSGLTRLVPSVSFNDKILSAQSLVPQSQRKPSAVFRLSFKRRSCDAEETIEQCQSKRFLYRPRPGYIIPCCRVEKPTSGSWSEIPPSTFKFRGENYFNPYTPIGFDVSVCPKKIHHIAQHPELPKVKANGKLFIVNVQLPTYPAAMFLGDSDGMGMSLVMYFKVSENFDKDISPQFQDSIKKMVDDETEKVKGFAKDSTVPFRERLKILAGVVNPEDLGRSSAEKKLVHAYNDKPVLSRPQHNFYKGPNYFEIDLDIHRFSYISTKGLKLL</sequence>
<keyword evidence="1" id="KW-0812">Transmembrane</keyword>
<evidence type="ECO:0000313" key="4">
    <source>
        <dbReference type="Proteomes" id="UP000006882"/>
    </source>
</evidence>
<reference evidence="3 4" key="1">
    <citation type="journal article" date="2013" name="Nat. Genet.">
        <title>The high-quality draft genome of peach (Prunus persica) identifies unique patterns of genetic diversity, domestication and genome evolution.</title>
        <authorList>
            <consortium name="International Peach Genome Initiative"/>
            <person name="Verde I."/>
            <person name="Abbott A.G."/>
            <person name="Scalabrin S."/>
            <person name="Jung S."/>
            <person name="Shu S."/>
            <person name="Marroni F."/>
            <person name="Zhebentyayeva T."/>
            <person name="Dettori M.T."/>
            <person name="Grimwood J."/>
            <person name="Cattonaro F."/>
            <person name="Zuccolo A."/>
            <person name="Rossini L."/>
            <person name="Jenkins J."/>
            <person name="Vendramin E."/>
            <person name="Meisel L.A."/>
            <person name="Decroocq V."/>
            <person name="Sosinski B."/>
            <person name="Prochnik S."/>
            <person name="Mitros T."/>
            <person name="Policriti A."/>
            <person name="Cipriani G."/>
            <person name="Dondini L."/>
            <person name="Ficklin S."/>
            <person name="Goodstein D.M."/>
            <person name="Xuan P."/>
            <person name="Del Fabbro C."/>
            <person name="Aramini V."/>
            <person name="Copetti D."/>
            <person name="Gonzalez S."/>
            <person name="Horner D.S."/>
            <person name="Falchi R."/>
            <person name="Lucas S."/>
            <person name="Mica E."/>
            <person name="Maldonado J."/>
            <person name="Lazzari B."/>
            <person name="Bielenberg D."/>
            <person name="Pirona R."/>
            <person name="Miculan M."/>
            <person name="Barakat A."/>
            <person name="Testolin R."/>
            <person name="Stella A."/>
            <person name="Tartarini S."/>
            <person name="Tonutti P."/>
            <person name="Arus P."/>
            <person name="Orellana A."/>
            <person name="Wells C."/>
            <person name="Main D."/>
            <person name="Vizzotto G."/>
            <person name="Silva H."/>
            <person name="Salamini F."/>
            <person name="Schmutz J."/>
            <person name="Morgante M."/>
            <person name="Rokhsar D.S."/>
        </authorList>
    </citation>
    <scope>NUCLEOTIDE SEQUENCE [LARGE SCALE GENOMIC DNA]</scope>
    <source>
        <strain evidence="4">cv. Nemared</strain>
    </source>
</reference>
<evidence type="ECO:0000313" key="3">
    <source>
        <dbReference type="EMBL" id="ONI25747.1"/>
    </source>
</evidence>
<dbReference type="InterPro" id="IPR009769">
    <property type="entry name" value="EDR2_C"/>
</dbReference>
<dbReference type="STRING" id="3760.A0A251QPL2"/>
<protein>
    <recommendedName>
        <fullName evidence="2">STAS domain-containing protein</fullName>
    </recommendedName>
</protein>
<name>A0A251QPL2_PRUPE</name>
<dbReference type="Pfam" id="PF07059">
    <property type="entry name" value="EDR2_C"/>
    <property type="match status" value="1"/>
</dbReference>
<dbReference type="eggNOG" id="ENOG502QQV7">
    <property type="taxonomic scope" value="Eukaryota"/>
</dbReference>
<dbReference type="InterPro" id="IPR002645">
    <property type="entry name" value="STAS_dom"/>
</dbReference>
<accession>A0A251QPL2</accession>
<feature type="domain" description="STAS" evidence="2">
    <location>
        <begin position="111"/>
        <end position="140"/>
    </location>
</feature>
<dbReference type="PANTHER" id="PTHR31558:SF16">
    <property type="entry name" value="FAMILY PROTEIN, PUTATIVE (DUF1336)-RELATED"/>
    <property type="match status" value="1"/>
</dbReference>
<keyword evidence="1" id="KW-1133">Transmembrane helix</keyword>
<keyword evidence="1" id="KW-0472">Membrane</keyword>
<dbReference type="EMBL" id="CM007652">
    <property type="protein sequence ID" value="ONI25747.1"/>
    <property type="molecule type" value="Genomic_DNA"/>
</dbReference>
<dbReference type="AlphaFoldDB" id="A0A251QPL2"/>
<dbReference type="InterPro" id="IPR036513">
    <property type="entry name" value="STAS_dom_sf"/>
</dbReference>
<gene>
    <name evidence="3" type="ORF">PRUPE_2G317900</name>
</gene>
<evidence type="ECO:0000256" key="1">
    <source>
        <dbReference type="SAM" id="Phobius"/>
    </source>
</evidence>